<dbReference type="Proteomes" id="UP000317257">
    <property type="component" value="Unassembled WGS sequence"/>
</dbReference>
<feature type="transmembrane region" description="Helical" evidence="2">
    <location>
        <begin position="90"/>
        <end position="114"/>
    </location>
</feature>
<gene>
    <name evidence="3" type="ORF">ED733_001001</name>
</gene>
<keyword evidence="2" id="KW-0812">Transmembrane</keyword>
<feature type="region of interest" description="Disordered" evidence="1">
    <location>
        <begin position="1"/>
        <end position="84"/>
    </location>
</feature>
<protein>
    <submittedName>
        <fullName evidence="3">Uncharacterized protein</fullName>
    </submittedName>
</protein>
<organism evidence="3 4">
    <name type="scientific">Metarhizium rileyi (strain RCEF 4871)</name>
    <name type="common">Nomuraea rileyi</name>
    <dbReference type="NCBI Taxonomy" id="1649241"/>
    <lineage>
        <taxon>Eukaryota</taxon>
        <taxon>Fungi</taxon>
        <taxon>Dikarya</taxon>
        <taxon>Ascomycota</taxon>
        <taxon>Pezizomycotina</taxon>
        <taxon>Sordariomycetes</taxon>
        <taxon>Hypocreomycetidae</taxon>
        <taxon>Hypocreales</taxon>
        <taxon>Clavicipitaceae</taxon>
        <taxon>Metarhizium</taxon>
    </lineage>
</organism>
<keyword evidence="2" id="KW-0472">Membrane</keyword>
<feature type="compositionally biased region" description="Low complexity" evidence="1">
    <location>
        <begin position="74"/>
        <end position="84"/>
    </location>
</feature>
<feature type="compositionally biased region" description="Polar residues" evidence="1">
    <location>
        <begin position="38"/>
        <end position="73"/>
    </location>
</feature>
<name>A0A5C6G1Q1_METRR</name>
<evidence type="ECO:0000313" key="3">
    <source>
        <dbReference type="EMBL" id="TWU71810.1"/>
    </source>
</evidence>
<evidence type="ECO:0000256" key="2">
    <source>
        <dbReference type="SAM" id="Phobius"/>
    </source>
</evidence>
<dbReference type="AlphaFoldDB" id="A0A5C6G1Q1"/>
<comment type="caution">
    <text evidence="3">The sequence shown here is derived from an EMBL/GenBank/DDBJ whole genome shotgun (WGS) entry which is preliminary data.</text>
</comment>
<reference evidence="4" key="1">
    <citation type="submission" date="2018-12" db="EMBL/GenBank/DDBJ databases">
        <title>The complete genome of Metarhizium rileyi, a key fungal pathogen of Lepidoptera.</title>
        <authorList>
            <person name="Binneck E."/>
            <person name="Lastra C.C.L."/>
            <person name="Sosa-Gomez D.R."/>
        </authorList>
    </citation>
    <scope>NUCLEOTIDE SEQUENCE [LARGE SCALE GENOMIC DNA]</scope>
    <source>
        <strain evidence="4">Cep018-CH2</strain>
    </source>
</reference>
<dbReference type="EMBL" id="SBHS01000036">
    <property type="protein sequence ID" value="TWU71810.1"/>
    <property type="molecule type" value="Genomic_DNA"/>
</dbReference>
<evidence type="ECO:0000256" key="1">
    <source>
        <dbReference type="SAM" id="MobiDB-lite"/>
    </source>
</evidence>
<keyword evidence="2" id="KW-1133">Transmembrane helix</keyword>
<proteinExistence type="predicted"/>
<accession>A0A5C6G1Q1</accession>
<evidence type="ECO:0000313" key="4">
    <source>
        <dbReference type="Proteomes" id="UP000317257"/>
    </source>
</evidence>
<sequence>MSFAPSEAVNFRLGPMSPTIPPQSPLPLQDISDRALSNPESSSSAKAESVGASSSYTSHVNESETTIPTSMQPTTRSDTISTSSSISGGAIVGIAIGCLAIGFIAGFLGTWLLLRRSGKYNAKADALPVYSKSNAISGETNAHASTPAAAHDIQLEQFFPEATPDRTIVQEVQSLGGLVHQHVENYYHSKPVSVTPHDLSALLQGLGFSGIGPSPDLYMQTIAALCLNPKTRQYGLRHVILRATFGSIDVYSQNRLPSMLPGPVASFLQAIPGGDRNRSYDGEAMSLALRRWRTLSAFLLHPRRNLRTPLPVDNGAVSLQARELATSLNTFLDVFVDSNPSVARQQRSHLEAVVVEGTKLGHILLSHPCDWDFITMVPPNRDGIQGLVIEAGLRKLSSLDGLPYPQPRTVVDSIVFCYDPAVP</sequence>